<dbReference type="AlphaFoldDB" id="A0ABD6AGD9"/>
<sequence length="73" mass="8511">MSRVTSKGQVTIPKEIRERLGIRAGDEVAFEETDEGYVIRKEVDESRFERWRGAADTEATVEERMRELRGERP</sequence>
<dbReference type="InterPro" id="IPR037914">
    <property type="entry name" value="SpoVT-AbrB_sf"/>
</dbReference>
<evidence type="ECO:0000259" key="1">
    <source>
        <dbReference type="PROSITE" id="PS51740"/>
    </source>
</evidence>
<dbReference type="NCBIfam" id="TIGR01439">
    <property type="entry name" value="lp_hng_hel_AbrB"/>
    <property type="match status" value="1"/>
</dbReference>
<name>A0ABD6AGD9_9EURY</name>
<feature type="domain" description="SpoVT-AbrB" evidence="1">
    <location>
        <begin position="1"/>
        <end position="45"/>
    </location>
</feature>
<gene>
    <name evidence="2" type="ORF">ACFQPE_20795</name>
</gene>
<dbReference type="Pfam" id="PF04014">
    <property type="entry name" value="MazE_antitoxin"/>
    <property type="match status" value="1"/>
</dbReference>
<dbReference type="EMBL" id="JBHTBF010000004">
    <property type="protein sequence ID" value="MFC7319211.1"/>
    <property type="molecule type" value="Genomic_DNA"/>
</dbReference>
<dbReference type="GO" id="GO:0003677">
    <property type="term" value="F:DNA binding"/>
    <property type="evidence" value="ECO:0007669"/>
    <property type="project" value="UniProtKB-KW"/>
</dbReference>
<comment type="caution">
    <text evidence="2">The sequence shown here is derived from an EMBL/GenBank/DDBJ whole genome shotgun (WGS) entry which is preliminary data.</text>
</comment>
<dbReference type="SMART" id="SM00966">
    <property type="entry name" value="SpoVT_AbrB"/>
    <property type="match status" value="1"/>
</dbReference>
<reference evidence="2 3" key="1">
    <citation type="journal article" date="2019" name="Int. J. Syst. Evol. Microbiol.">
        <title>The Global Catalogue of Microorganisms (GCM) 10K type strain sequencing project: providing services to taxonomists for standard genome sequencing and annotation.</title>
        <authorList>
            <consortium name="The Broad Institute Genomics Platform"/>
            <consortium name="The Broad Institute Genome Sequencing Center for Infectious Disease"/>
            <person name="Wu L."/>
            <person name="Ma J."/>
        </authorList>
    </citation>
    <scope>NUCLEOTIDE SEQUENCE [LARGE SCALE GENOMIC DNA]</scope>
    <source>
        <strain evidence="2 3">PSR21</strain>
    </source>
</reference>
<accession>A0ABD6AGD9</accession>
<evidence type="ECO:0000313" key="2">
    <source>
        <dbReference type="EMBL" id="MFC7319211.1"/>
    </source>
</evidence>
<dbReference type="Proteomes" id="UP001596547">
    <property type="component" value="Unassembled WGS sequence"/>
</dbReference>
<dbReference type="GeneID" id="79318033"/>
<proteinExistence type="predicted"/>
<protein>
    <submittedName>
        <fullName evidence="2">AbrB/MazE/SpoVT family DNA-binding domain-containing protein</fullName>
    </submittedName>
</protein>
<dbReference type="PANTHER" id="PTHR34860">
    <property type="entry name" value="REPRESSOR-LIKE PROTEIN SSO7C3"/>
    <property type="match status" value="1"/>
</dbReference>
<dbReference type="PROSITE" id="PS51740">
    <property type="entry name" value="SPOVT_ABRB"/>
    <property type="match status" value="1"/>
</dbReference>
<dbReference type="Gene3D" id="2.10.260.10">
    <property type="match status" value="1"/>
</dbReference>
<keyword evidence="3" id="KW-1185">Reference proteome</keyword>
<dbReference type="RefSeq" id="WP_254547401.1">
    <property type="nucleotide sequence ID" value="NZ_CP119994.1"/>
</dbReference>
<dbReference type="InterPro" id="IPR007159">
    <property type="entry name" value="SpoVT-AbrB_dom"/>
</dbReference>
<organism evidence="2 3">
    <name type="scientific">Halomarina halobia</name>
    <dbReference type="NCBI Taxonomy" id="3033386"/>
    <lineage>
        <taxon>Archaea</taxon>
        <taxon>Methanobacteriati</taxon>
        <taxon>Methanobacteriota</taxon>
        <taxon>Stenosarchaea group</taxon>
        <taxon>Halobacteria</taxon>
        <taxon>Halobacteriales</taxon>
        <taxon>Natronomonadaceae</taxon>
        <taxon>Halomarina</taxon>
    </lineage>
</organism>
<evidence type="ECO:0000313" key="3">
    <source>
        <dbReference type="Proteomes" id="UP001596547"/>
    </source>
</evidence>
<dbReference type="PANTHER" id="PTHR34860:SF6">
    <property type="entry name" value="REPRESSOR-LIKE PROTEIN SSO7C3"/>
    <property type="match status" value="1"/>
</dbReference>
<dbReference type="SUPFAM" id="SSF89447">
    <property type="entry name" value="AbrB/MazE/MraZ-like"/>
    <property type="match status" value="1"/>
</dbReference>
<keyword evidence="2" id="KW-0238">DNA-binding</keyword>
<dbReference type="InterPro" id="IPR052975">
    <property type="entry name" value="Repressor-like_regulatory"/>
</dbReference>